<evidence type="ECO:0000313" key="2">
    <source>
        <dbReference type="Proteomes" id="UP001160148"/>
    </source>
</evidence>
<organism evidence="1 2">
    <name type="scientific">Macrosiphum euphorbiae</name>
    <name type="common">potato aphid</name>
    <dbReference type="NCBI Taxonomy" id="13131"/>
    <lineage>
        <taxon>Eukaryota</taxon>
        <taxon>Metazoa</taxon>
        <taxon>Ecdysozoa</taxon>
        <taxon>Arthropoda</taxon>
        <taxon>Hexapoda</taxon>
        <taxon>Insecta</taxon>
        <taxon>Pterygota</taxon>
        <taxon>Neoptera</taxon>
        <taxon>Paraneoptera</taxon>
        <taxon>Hemiptera</taxon>
        <taxon>Sternorrhyncha</taxon>
        <taxon>Aphidomorpha</taxon>
        <taxon>Aphidoidea</taxon>
        <taxon>Aphididae</taxon>
        <taxon>Macrosiphini</taxon>
        <taxon>Macrosiphum</taxon>
    </lineage>
</organism>
<sequence>MACCTLHKFLCRKRQHQYIFSGSADQENIEDGTIELGERPLPNTLTDLEIGHSRNSRQNAKDVRDLYVDYFSNDGVVSWQNKFI</sequence>
<proteinExistence type="predicted"/>
<accession>A0AAV0YA66</accession>
<gene>
    <name evidence="1" type="ORF">MEUPH1_LOCUS31035</name>
</gene>
<comment type="caution">
    <text evidence="1">The sequence shown here is derived from an EMBL/GenBank/DDBJ whole genome shotgun (WGS) entry which is preliminary data.</text>
</comment>
<dbReference type="EMBL" id="CARXXK010001881">
    <property type="protein sequence ID" value="CAI6377835.1"/>
    <property type="molecule type" value="Genomic_DNA"/>
</dbReference>
<protein>
    <submittedName>
        <fullName evidence="1">Uncharacterized protein</fullName>
    </submittedName>
</protein>
<dbReference type="Proteomes" id="UP001160148">
    <property type="component" value="Unassembled WGS sequence"/>
</dbReference>
<name>A0AAV0YA66_9HEMI</name>
<dbReference type="AlphaFoldDB" id="A0AAV0YA66"/>
<reference evidence="1 2" key="1">
    <citation type="submission" date="2023-01" db="EMBL/GenBank/DDBJ databases">
        <authorList>
            <person name="Whitehead M."/>
        </authorList>
    </citation>
    <scope>NUCLEOTIDE SEQUENCE [LARGE SCALE GENOMIC DNA]</scope>
</reference>
<keyword evidence="2" id="KW-1185">Reference proteome</keyword>
<evidence type="ECO:0000313" key="1">
    <source>
        <dbReference type="EMBL" id="CAI6377835.1"/>
    </source>
</evidence>